<evidence type="ECO:0000256" key="12">
    <source>
        <dbReference type="ARBA" id="ARBA00076160"/>
    </source>
</evidence>
<evidence type="ECO:0000256" key="5">
    <source>
        <dbReference type="ARBA" id="ARBA00022679"/>
    </source>
</evidence>
<accession>A0A1V2A9B7</accession>
<protein>
    <recommendedName>
        <fullName evidence="11 13">S-adenosylmethionine:tRNA ribosyltransferase-isomerase</fullName>
        <ecNumber evidence="10 13">2.4.99.17</ecNumber>
    </recommendedName>
    <alternativeName>
        <fullName evidence="12 13">Queuosine biosynthesis protein QueA</fullName>
    </alternativeName>
</protein>
<dbReference type="UniPathway" id="UPA00392"/>
<dbReference type="Proteomes" id="UP000188613">
    <property type="component" value="Unassembled WGS sequence"/>
</dbReference>
<dbReference type="RefSeq" id="WP_076764699.1">
    <property type="nucleotide sequence ID" value="NZ_MSFI01000009.1"/>
</dbReference>
<dbReference type="PANTHER" id="PTHR30307">
    <property type="entry name" value="S-ADENOSYLMETHIONINE:TRNA RIBOSYLTRANSFERASE-ISOMERASE"/>
    <property type="match status" value="1"/>
</dbReference>
<evidence type="ECO:0000256" key="6">
    <source>
        <dbReference type="ARBA" id="ARBA00022691"/>
    </source>
</evidence>
<dbReference type="FunFam" id="3.40.1780.10:FF:000001">
    <property type="entry name" value="S-adenosylmethionine:tRNA ribosyltransferase-isomerase"/>
    <property type="match status" value="1"/>
</dbReference>
<evidence type="ECO:0000256" key="11">
    <source>
        <dbReference type="ARBA" id="ARBA00069325"/>
    </source>
</evidence>
<evidence type="ECO:0000313" key="15">
    <source>
        <dbReference type="Proteomes" id="UP000188613"/>
    </source>
</evidence>
<comment type="similarity">
    <text evidence="9 13">Belongs to the QueA family.</text>
</comment>
<comment type="subcellular location">
    <subcellularLocation>
        <location evidence="1 13">Cytoplasm</location>
    </subcellularLocation>
</comment>
<dbReference type="InterPro" id="IPR042119">
    <property type="entry name" value="QueA_dom2"/>
</dbReference>
<comment type="function">
    <text evidence="13">Transfers and isomerizes the ribose moiety from AdoMet to the 7-aminomethyl group of 7-deazaguanine (preQ1-tRNA) to give epoxyqueuosine (oQ-tRNA).</text>
</comment>
<dbReference type="InterPro" id="IPR036100">
    <property type="entry name" value="QueA_sf"/>
</dbReference>
<dbReference type="GO" id="GO:0051075">
    <property type="term" value="F:S-adenosylmethionine:tRNA ribosyltransferase-isomerase activity"/>
    <property type="evidence" value="ECO:0007669"/>
    <property type="project" value="UniProtKB-EC"/>
</dbReference>
<keyword evidence="6 13" id="KW-0949">S-adenosyl-L-methionine</keyword>
<evidence type="ECO:0000256" key="13">
    <source>
        <dbReference type="HAMAP-Rule" id="MF_00113"/>
    </source>
</evidence>
<dbReference type="STRING" id="1714355.BTO28_06375"/>
<keyword evidence="15" id="KW-1185">Reference proteome</keyword>
<keyword evidence="14" id="KW-0413">Isomerase</keyword>
<name>A0A1V2A9B7_9BACI</name>
<evidence type="ECO:0000256" key="10">
    <source>
        <dbReference type="ARBA" id="ARBA00066503"/>
    </source>
</evidence>
<evidence type="ECO:0000313" key="14">
    <source>
        <dbReference type="EMBL" id="OMP67566.1"/>
    </source>
</evidence>
<keyword evidence="7 13" id="KW-0671">Queuosine biosynthesis</keyword>
<dbReference type="GO" id="GO:0005737">
    <property type="term" value="C:cytoplasm"/>
    <property type="evidence" value="ECO:0007669"/>
    <property type="project" value="UniProtKB-SubCell"/>
</dbReference>
<comment type="pathway">
    <text evidence="2 13">tRNA modification; tRNA-queuosine biosynthesis.</text>
</comment>
<dbReference type="SUPFAM" id="SSF111337">
    <property type="entry name" value="QueA-like"/>
    <property type="match status" value="1"/>
</dbReference>
<comment type="catalytic activity">
    <reaction evidence="8 13">
        <text>7-aminomethyl-7-carbaguanosine(34) in tRNA + S-adenosyl-L-methionine = epoxyqueuosine(34) in tRNA + adenine + L-methionine + 2 H(+)</text>
        <dbReference type="Rhea" id="RHEA:32155"/>
        <dbReference type="Rhea" id="RHEA-COMP:10342"/>
        <dbReference type="Rhea" id="RHEA-COMP:18582"/>
        <dbReference type="ChEBI" id="CHEBI:15378"/>
        <dbReference type="ChEBI" id="CHEBI:16708"/>
        <dbReference type="ChEBI" id="CHEBI:57844"/>
        <dbReference type="ChEBI" id="CHEBI:59789"/>
        <dbReference type="ChEBI" id="CHEBI:82833"/>
        <dbReference type="ChEBI" id="CHEBI:194443"/>
        <dbReference type="EC" id="2.4.99.17"/>
    </reaction>
</comment>
<comment type="caution">
    <text evidence="14">The sequence shown here is derived from an EMBL/GenBank/DDBJ whole genome shotgun (WGS) entry which is preliminary data.</text>
</comment>
<dbReference type="InterPro" id="IPR042118">
    <property type="entry name" value="QueA_dom1"/>
</dbReference>
<dbReference type="EC" id="2.4.99.17" evidence="10 13"/>
<gene>
    <name evidence="13" type="primary">queA</name>
    <name evidence="14" type="ORF">BTO28_06375</name>
</gene>
<dbReference type="HAMAP" id="MF_00113">
    <property type="entry name" value="QueA"/>
    <property type="match status" value="1"/>
</dbReference>
<dbReference type="InterPro" id="IPR003699">
    <property type="entry name" value="QueA"/>
</dbReference>
<dbReference type="Gene3D" id="3.40.1780.10">
    <property type="entry name" value="QueA-like"/>
    <property type="match status" value="1"/>
</dbReference>
<evidence type="ECO:0000256" key="4">
    <source>
        <dbReference type="ARBA" id="ARBA00022490"/>
    </source>
</evidence>
<reference evidence="14 15" key="1">
    <citation type="submission" date="2016-12" db="EMBL/GenBank/DDBJ databases">
        <title>Domibacillus sp. SAB 38T whole genome sequencing.</title>
        <authorList>
            <person name="Verma A."/>
            <person name="Ojha A.K."/>
            <person name="Krishnamurthi S."/>
        </authorList>
    </citation>
    <scope>NUCLEOTIDE SEQUENCE [LARGE SCALE GENOMIC DNA]</scope>
    <source>
        <strain evidence="14 15">SAB 38</strain>
    </source>
</reference>
<dbReference type="EMBL" id="MSFI01000009">
    <property type="protein sequence ID" value="OMP67566.1"/>
    <property type="molecule type" value="Genomic_DNA"/>
</dbReference>
<evidence type="ECO:0000256" key="3">
    <source>
        <dbReference type="ARBA" id="ARBA00011245"/>
    </source>
</evidence>
<keyword evidence="4 13" id="KW-0963">Cytoplasm</keyword>
<dbReference type="Pfam" id="PF02547">
    <property type="entry name" value="Queuosine_synth"/>
    <property type="match status" value="1"/>
</dbReference>
<organism evidence="14 15">
    <name type="scientific">Domibacillus epiphyticus</name>
    <dbReference type="NCBI Taxonomy" id="1714355"/>
    <lineage>
        <taxon>Bacteria</taxon>
        <taxon>Bacillati</taxon>
        <taxon>Bacillota</taxon>
        <taxon>Bacilli</taxon>
        <taxon>Bacillales</taxon>
        <taxon>Bacillaceae</taxon>
        <taxon>Domibacillus</taxon>
    </lineage>
</organism>
<evidence type="ECO:0000256" key="7">
    <source>
        <dbReference type="ARBA" id="ARBA00022785"/>
    </source>
</evidence>
<dbReference type="PANTHER" id="PTHR30307:SF0">
    <property type="entry name" value="S-ADENOSYLMETHIONINE:TRNA RIBOSYLTRANSFERASE-ISOMERASE"/>
    <property type="match status" value="1"/>
</dbReference>
<sequence>MKVEDFDFDLPEELIAQTPLKERAESRMMILDKETGDIRHEVFKHIVNYLQQGDLLVLNNTKVLPARLYGVKEDTGANIEVLLLKQGKEDEWETLVKPAKRIKEGSIISFGDGKLRAVCTAEKEHGGRMLRFEYEGIFYEVLDELGEMPLPPYIKEQLEEKDRYQTVYAKERGSAAAPTAGLHFTEQLLMELKERGVRVEFITLHVGLGTFRPVSVDSVEDHDMHAEYYTISERTAEAIRETKDNGGRVIAVGTTSVRTLETAARDHGAVKASSGWTDIFIYPGFKFGAIDGMITNFHLPKSTLIMLISALAGQKEVLEAYSEAVKEKYRFFSFGDAMLIIDLKGGLDNVSH</sequence>
<proteinExistence type="inferred from homology"/>
<keyword evidence="5 13" id="KW-0808">Transferase</keyword>
<comment type="subunit">
    <text evidence="3 13">Monomer.</text>
</comment>
<evidence type="ECO:0000256" key="2">
    <source>
        <dbReference type="ARBA" id="ARBA00004691"/>
    </source>
</evidence>
<dbReference type="AlphaFoldDB" id="A0A1V2A9B7"/>
<dbReference type="OrthoDB" id="9805933at2"/>
<evidence type="ECO:0000256" key="1">
    <source>
        <dbReference type="ARBA" id="ARBA00004496"/>
    </source>
</evidence>
<dbReference type="NCBIfam" id="NF001140">
    <property type="entry name" value="PRK00147.1"/>
    <property type="match status" value="1"/>
</dbReference>
<dbReference type="NCBIfam" id="TIGR00113">
    <property type="entry name" value="queA"/>
    <property type="match status" value="1"/>
</dbReference>
<dbReference type="FunFam" id="2.40.10.240:FF:000002">
    <property type="entry name" value="S-adenosylmethionine:tRNA ribosyltransferase-isomerase"/>
    <property type="match status" value="1"/>
</dbReference>
<dbReference type="Gene3D" id="2.40.10.240">
    <property type="entry name" value="QueA-like"/>
    <property type="match status" value="1"/>
</dbReference>
<evidence type="ECO:0000256" key="9">
    <source>
        <dbReference type="ARBA" id="ARBA00061210"/>
    </source>
</evidence>
<evidence type="ECO:0000256" key="8">
    <source>
        <dbReference type="ARBA" id="ARBA00052751"/>
    </source>
</evidence>
<dbReference type="GO" id="GO:0008616">
    <property type="term" value="P:tRNA queuosine(34) biosynthetic process"/>
    <property type="evidence" value="ECO:0007669"/>
    <property type="project" value="UniProtKB-UniRule"/>
</dbReference>